<protein>
    <submittedName>
        <fullName evidence="2">T9SS type B sorting domain-containing protein</fullName>
    </submittedName>
</protein>
<sequence length="841" mass="91994">MKHKLLLFIFIITTKSIAQTIQWQNTIGGDNVEWCNFIELTNDGNYISGGYSYSNISGDKNEISRGLSDYWFFKIDDATGNLLWQKTIGGNKTDNLTSAKETQDGGYILGGYTASGISGEKTQSSRGNDDYWVVKLDVNRNIVWDKTYGGSGVDRLRTIIQTDDGGYLMGGESTSNISGDKTENRKGTIDIWLIKIDAFGAIMWQKTIGGDKSSSISSIIKTTDHNYAIAASSTSSISGDKTQNSKGISDYWILKIDQNGAIIWQNTIGGNNGDSAVSIVETNNGNYIVGGNSSSKISGDKTQNTVGNSVDVWLVKLNNNGQLIWQKDIGGGDTENLNNLKLTADNGLILGILSYSEISGNKTEASRGECDYWLVKLDSNYNIEWDKTIGGNDVDTPQAVVQSRDGNYVAIGWSDSNMSGDKTENNNGDQDIWAVKVAVCDQTSTTSNSPVCINSELKLFAEGGTNYSWTGPNGFTSTDQNPIITNATLANRGEYSCTTTGTSTCNGTKKTTVIIADTQAPIPDTTNLPTITGNCHTIVSSIPTATDTCAGVITAITTNPLSYTLPGTYTIVWNYNDGNGNSSSQKQTIIVVGQALPTTLSKTQTFCANENTTISDININGTSIIWYDAPTAGNILSDTTLLQNNTYYASQTINNCESERLPINIKIQDTEIPTGEQFQSFCIQKNATINTIKIDGDDVKWYDAITLGTNLSESTLLENGIIYYASQTINNCESNRTPITIQILESTKGECINYMEELPFPKFFTPNNDGHNDYWTIDFVSLKPNSSIKIFDRYGNFIKELHNNDTWDGTSVGRKEPTSDYWFTATRLNGKEYRGHFTLKR</sequence>
<proteinExistence type="predicted"/>
<dbReference type="Proteomes" id="UP001151079">
    <property type="component" value="Unassembled WGS sequence"/>
</dbReference>
<dbReference type="PANTHER" id="PTHR42754">
    <property type="entry name" value="ENDOGLUCANASE"/>
    <property type="match status" value="1"/>
</dbReference>
<organism evidence="2 3">
    <name type="scientific">Flavobacterium shii</name>
    <dbReference type="NCBI Taxonomy" id="2987687"/>
    <lineage>
        <taxon>Bacteria</taxon>
        <taxon>Pseudomonadati</taxon>
        <taxon>Bacteroidota</taxon>
        <taxon>Flavobacteriia</taxon>
        <taxon>Flavobacteriales</taxon>
        <taxon>Flavobacteriaceae</taxon>
        <taxon>Flavobacterium</taxon>
    </lineage>
</organism>
<comment type="caution">
    <text evidence="2">The sequence shown here is derived from an EMBL/GenBank/DDBJ whole genome shotgun (WGS) entry which is preliminary data.</text>
</comment>
<dbReference type="Pfam" id="PF13585">
    <property type="entry name" value="CHU_C"/>
    <property type="match status" value="1"/>
</dbReference>
<gene>
    <name evidence="2" type="ORF">OIU83_11440</name>
</gene>
<reference evidence="2" key="1">
    <citation type="submission" date="2022-10" db="EMBL/GenBank/DDBJ databases">
        <title>Two novel species of Flavobacterium.</title>
        <authorList>
            <person name="Liu Q."/>
            <person name="Xin Y.-H."/>
        </authorList>
    </citation>
    <scope>NUCLEOTIDE SEQUENCE</scope>
    <source>
        <strain evidence="2">LS1R49</strain>
    </source>
</reference>
<dbReference type="InterPro" id="IPR013783">
    <property type="entry name" value="Ig-like_fold"/>
</dbReference>
<dbReference type="EMBL" id="JAOZEW010000011">
    <property type="protein sequence ID" value="MCV9928273.1"/>
    <property type="molecule type" value="Genomic_DNA"/>
</dbReference>
<keyword evidence="3" id="KW-1185">Reference proteome</keyword>
<evidence type="ECO:0000259" key="1">
    <source>
        <dbReference type="Pfam" id="PF19081"/>
    </source>
</evidence>
<dbReference type="InterPro" id="IPR026341">
    <property type="entry name" value="T9SS_type_B"/>
</dbReference>
<dbReference type="InterPro" id="IPR044023">
    <property type="entry name" value="Ig_7"/>
</dbReference>
<dbReference type="RefSeq" id="WP_264206389.1">
    <property type="nucleotide sequence ID" value="NZ_JAOZEW010000011.1"/>
</dbReference>
<name>A0A9X3C7F1_9FLAO</name>
<dbReference type="AlphaFoldDB" id="A0A9X3C7F1"/>
<evidence type="ECO:0000313" key="2">
    <source>
        <dbReference type="EMBL" id="MCV9928273.1"/>
    </source>
</evidence>
<dbReference type="NCBIfam" id="TIGR04131">
    <property type="entry name" value="Bac_Flav_CTERM"/>
    <property type="match status" value="1"/>
</dbReference>
<feature type="domain" description="Ig-like" evidence="1">
    <location>
        <begin position="597"/>
        <end position="667"/>
    </location>
</feature>
<dbReference type="Pfam" id="PF19081">
    <property type="entry name" value="Ig_7"/>
    <property type="match status" value="1"/>
</dbReference>
<dbReference type="Gene3D" id="2.60.40.10">
    <property type="entry name" value="Immunoglobulins"/>
    <property type="match status" value="2"/>
</dbReference>
<dbReference type="PANTHER" id="PTHR42754:SF1">
    <property type="entry name" value="LIPOPROTEIN"/>
    <property type="match status" value="1"/>
</dbReference>
<evidence type="ECO:0000313" key="3">
    <source>
        <dbReference type="Proteomes" id="UP001151079"/>
    </source>
</evidence>
<accession>A0A9X3C7F1</accession>